<dbReference type="AlphaFoldDB" id="A0A2K0WC51"/>
<sequence length="148" mass="16307">MAEGFGIAGSAFGTVSLGIQLFTEISKYLDSVEGRDQDLERAKNYARDFQSSLIALRTWASNTGFSDNDLEIAINQGQANCAGAINTLLATVAELKGQDPIPNSRTSKARDLYVKLKYPFKKQNLENLEKQLFNTINVLNFALTILQV</sequence>
<dbReference type="Proteomes" id="UP000236664">
    <property type="component" value="Unassembled WGS sequence"/>
</dbReference>
<evidence type="ECO:0000313" key="1">
    <source>
        <dbReference type="EMBL" id="PNP79850.1"/>
    </source>
</evidence>
<protein>
    <submittedName>
        <fullName evidence="1">Uncharacterized protein</fullName>
    </submittedName>
</protein>
<evidence type="ECO:0000313" key="2">
    <source>
        <dbReference type="Proteomes" id="UP000236664"/>
    </source>
</evidence>
<keyword evidence="2" id="KW-1185">Reference proteome</keyword>
<comment type="caution">
    <text evidence="1">The sequence shown here is derived from an EMBL/GenBank/DDBJ whole genome shotgun (WGS) entry which is preliminary data.</text>
</comment>
<organism evidence="1 2">
    <name type="scientific">Gibberella nygamai</name>
    <name type="common">Bean root rot disease fungus</name>
    <name type="synonym">Fusarium nygamai</name>
    <dbReference type="NCBI Taxonomy" id="42673"/>
    <lineage>
        <taxon>Eukaryota</taxon>
        <taxon>Fungi</taxon>
        <taxon>Dikarya</taxon>
        <taxon>Ascomycota</taxon>
        <taxon>Pezizomycotina</taxon>
        <taxon>Sordariomycetes</taxon>
        <taxon>Hypocreomycetidae</taxon>
        <taxon>Hypocreales</taxon>
        <taxon>Nectriaceae</taxon>
        <taxon>Fusarium</taxon>
        <taxon>Fusarium fujikuroi species complex</taxon>
    </lineage>
</organism>
<dbReference type="OrthoDB" id="1577640at2759"/>
<proteinExistence type="predicted"/>
<accession>A0A2K0WC51</accession>
<gene>
    <name evidence="1" type="ORF">FNYG_06547</name>
</gene>
<reference evidence="1 2" key="1">
    <citation type="submission" date="2017-06" db="EMBL/GenBank/DDBJ databases">
        <title>Genome of Fusarium nygamai isolate CS10214.</title>
        <authorList>
            <person name="Gardiner D.M."/>
            <person name="Obanor F."/>
            <person name="Kazan K."/>
        </authorList>
    </citation>
    <scope>NUCLEOTIDE SEQUENCE [LARGE SCALE GENOMIC DNA]</scope>
    <source>
        <strain evidence="1 2">CS10214</strain>
    </source>
</reference>
<name>A0A2K0WC51_GIBNY</name>
<dbReference type="EMBL" id="MTQA01000087">
    <property type="protein sequence ID" value="PNP79850.1"/>
    <property type="molecule type" value="Genomic_DNA"/>
</dbReference>